<dbReference type="Pfam" id="PF01883">
    <property type="entry name" value="FeS_assembly_P"/>
    <property type="match status" value="1"/>
</dbReference>
<organism evidence="8 9">
    <name type="scientific">Symmachiella dynata</name>
    <dbReference type="NCBI Taxonomy" id="2527995"/>
    <lineage>
        <taxon>Bacteria</taxon>
        <taxon>Pseudomonadati</taxon>
        <taxon>Planctomycetota</taxon>
        <taxon>Planctomycetia</taxon>
        <taxon>Planctomycetales</taxon>
        <taxon>Planctomycetaceae</taxon>
        <taxon>Symmachiella</taxon>
    </lineage>
</organism>
<dbReference type="InterPro" id="IPR034904">
    <property type="entry name" value="FSCA_dom_sf"/>
</dbReference>
<dbReference type="GO" id="GO:0140663">
    <property type="term" value="F:ATP-dependent FeS chaperone activity"/>
    <property type="evidence" value="ECO:0007669"/>
    <property type="project" value="InterPro"/>
</dbReference>
<dbReference type="PANTHER" id="PTHR42961">
    <property type="entry name" value="IRON-SULFUR PROTEIN NUBPL"/>
    <property type="match status" value="1"/>
</dbReference>
<evidence type="ECO:0000256" key="5">
    <source>
        <dbReference type="ARBA" id="ARBA00023014"/>
    </source>
</evidence>
<protein>
    <recommendedName>
        <fullName evidence="6">Iron-sulfur cluster carrier protein</fullName>
    </recommendedName>
</protein>
<feature type="domain" description="MIP18 family-like" evidence="7">
    <location>
        <begin position="50"/>
        <end position="113"/>
    </location>
</feature>
<evidence type="ECO:0000313" key="9">
    <source>
        <dbReference type="Proteomes" id="UP000319383"/>
    </source>
</evidence>
<evidence type="ECO:0000256" key="1">
    <source>
        <dbReference type="ARBA" id="ARBA00022723"/>
    </source>
</evidence>
<sequence length="394" mass="41813">MGEARSTDRYFTRNTFHKGTLSLSGRQPPAKNKVMADTPITEAAIIDCAGRLTDPELGRSFADAHMLTGATVESAGDIHVQVELPTPAYPGRERITDAIAAAIKEKFPAAGPVTVDYSWKVSGKDSGGSIGLRCKNVIAVGSGKGGVGKSTVAASLAYGLHTLGARVGLMDADVYGPSIPHMLGASGQPAMVEKQGEDGQTVRRIEPVVVDGLKTMSMGYLVPPEEAVIWRGPMLHGAITQFLKDTDWGELDYLFIDLPPGTGDVTLTLSQLLGLAGAVVVCTPQQVALLDAIKALKMFEKVKIPVLGIVENMSGDIFGRGGAQQASQKHNVPFLGELPIDSRIRIDADAGHLQKLFDDDSTAKPHLLKICERVAIEIAKNAQVSSQMPSLEIL</sequence>
<comment type="similarity">
    <text evidence="6">Belongs to the Mrp/NBP35 ATP-binding proteins family.</text>
</comment>
<keyword evidence="3 6" id="KW-0067">ATP-binding</keyword>
<dbReference type="EMBL" id="CP036276">
    <property type="protein sequence ID" value="QDU42086.1"/>
    <property type="molecule type" value="Genomic_DNA"/>
</dbReference>
<dbReference type="GO" id="GO:0046872">
    <property type="term" value="F:metal ion binding"/>
    <property type="evidence" value="ECO:0007669"/>
    <property type="project" value="UniProtKB-KW"/>
</dbReference>
<dbReference type="InterPro" id="IPR019591">
    <property type="entry name" value="Mrp/NBP35_ATP-bd"/>
</dbReference>
<feature type="binding site" evidence="6">
    <location>
        <begin position="143"/>
        <end position="150"/>
    </location>
    <ligand>
        <name>ATP</name>
        <dbReference type="ChEBI" id="CHEBI:30616"/>
    </ligand>
</feature>
<dbReference type="InterPro" id="IPR027417">
    <property type="entry name" value="P-loop_NTPase"/>
</dbReference>
<keyword evidence="9" id="KW-1185">Reference proteome</keyword>
<dbReference type="AlphaFoldDB" id="A0A517ZHY0"/>
<evidence type="ECO:0000256" key="3">
    <source>
        <dbReference type="ARBA" id="ARBA00022840"/>
    </source>
</evidence>
<dbReference type="Proteomes" id="UP000319383">
    <property type="component" value="Chromosome"/>
</dbReference>
<dbReference type="FunFam" id="3.40.50.300:FF:001119">
    <property type="entry name" value="Iron-sulfur cluster carrier protein"/>
    <property type="match status" value="1"/>
</dbReference>
<keyword evidence="2 6" id="KW-0547">Nucleotide-binding</keyword>
<gene>
    <name evidence="8" type="primary">minD_1</name>
    <name evidence="8" type="ORF">Mal52_05410</name>
</gene>
<evidence type="ECO:0000256" key="2">
    <source>
        <dbReference type="ARBA" id="ARBA00022741"/>
    </source>
</evidence>
<keyword evidence="5 6" id="KW-0411">Iron-sulfur</keyword>
<dbReference type="PANTHER" id="PTHR42961:SF2">
    <property type="entry name" value="IRON-SULFUR PROTEIN NUBPL"/>
    <property type="match status" value="1"/>
</dbReference>
<dbReference type="Pfam" id="PF10609">
    <property type="entry name" value="ParA"/>
    <property type="match status" value="1"/>
</dbReference>
<evidence type="ECO:0000256" key="4">
    <source>
        <dbReference type="ARBA" id="ARBA00023004"/>
    </source>
</evidence>
<reference evidence="8 9" key="1">
    <citation type="submission" date="2019-02" db="EMBL/GenBank/DDBJ databases">
        <title>Deep-cultivation of Planctomycetes and their phenomic and genomic characterization uncovers novel biology.</title>
        <authorList>
            <person name="Wiegand S."/>
            <person name="Jogler M."/>
            <person name="Boedeker C."/>
            <person name="Pinto D."/>
            <person name="Vollmers J."/>
            <person name="Rivas-Marin E."/>
            <person name="Kohn T."/>
            <person name="Peeters S.H."/>
            <person name="Heuer A."/>
            <person name="Rast P."/>
            <person name="Oberbeckmann S."/>
            <person name="Bunk B."/>
            <person name="Jeske O."/>
            <person name="Meyerdierks A."/>
            <person name="Storesund J.E."/>
            <person name="Kallscheuer N."/>
            <person name="Luecker S."/>
            <person name="Lage O.M."/>
            <person name="Pohl T."/>
            <person name="Merkel B.J."/>
            <person name="Hornburger P."/>
            <person name="Mueller R.-W."/>
            <person name="Bruemmer F."/>
            <person name="Labrenz M."/>
            <person name="Spormann A.M."/>
            <person name="Op den Camp H."/>
            <person name="Overmann J."/>
            <person name="Amann R."/>
            <person name="Jetten M.S.M."/>
            <person name="Mascher T."/>
            <person name="Medema M.H."/>
            <person name="Devos D.P."/>
            <person name="Kaster A.-K."/>
            <person name="Ovreas L."/>
            <person name="Rohde M."/>
            <person name="Galperin M.Y."/>
            <person name="Jogler C."/>
        </authorList>
    </citation>
    <scope>NUCLEOTIDE SEQUENCE [LARGE SCALE GENOMIC DNA]</scope>
    <source>
        <strain evidence="8 9">Mal52</strain>
    </source>
</reference>
<dbReference type="InterPro" id="IPR044304">
    <property type="entry name" value="NUBPL-like"/>
</dbReference>
<dbReference type="SUPFAM" id="SSF117916">
    <property type="entry name" value="Fe-S cluster assembly (FSCA) domain-like"/>
    <property type="match status" value="1"/>
</dbReference>
<keyword evidence="4 6" id="KW-0408">Iron</keyword>
<comment type="subunit">
    <text evidence="6">Homodimer.</text>
</comment>
<dbReference type="KEGG" id="sdyn:Mal52_05410"/>
<dbReference type="GO" id="GO:0016887">
    <property type="term" value="F:ATP hydrolysis activity"/>
    <property type="evidence" value="ECO:0007669"/>
    <property type="project" value="UniProtKB-UniRule"/>
</dbReference>
<evidence type="ECO:0000259" key="7">
    <source>
        <dbReference type="Pfam" id="PF01883"/>
    </source>
</evidence>
<dbReference type="GO" id="GO:0051539">
    <property type="term" value="F:4 iron, 4 sulfur cluster binding"/>
    <property type="evidence" value="ECO:0007669"/>
    <property type="project" value="TreeGrafter"/>
</dbReference>
<dbReference type="InterPro" id="IPR002744">
    <property type="entry name" value="MIP18-like"/>
</dbReference>
<name>A0A517ZHY0_9PLAN</name>
<proteinExistence type="inferred from homology"/>
<dbReference type="GO" id="GO:0016226">
    <property type="term" value="P:iron-sulfur cluster assembly"/>
    <property type="evidence" value="ECO:0007669"/>
    <property type="project" value="InterPro"/>
</dbReference>
<evidence type="ECO:0000313" key="8">
    <source>
        <dbReference type="EMBL" id="QDU42086.1"/>
    </source>
</evidence>
<dbReference type="GO" id="GO:0005524">
    <property type="term" value="F:ATP binding"/>
    <property type="evidence" value="ECO:0007669"/>
    <property type="project" value="UniProtKB-UniRule"/>
</dbReference>
<keyword evidence="6" id="KW-0378">Hydrolase</keyword>
<dbReference type="CDD" id="cd02037">
    <property type="entry name" value="Mrp_NBP35"/>
    <property type="match status" value="1"/>
</dbReference>
<comment type="function">
    <text evidence="6">Binds and transfers iron-sulfur (Fe-S) clusters to target apoproteins. Can hydrolyze ATP.</text>
</comment>
<dbReference type="Gene3D" id="3.40.50.300">
    <property type="entry name" value="P-loop containing nucleotide triphosphate hydrolases"/>
    <property type="match status" value="1"/>
</dbReference>
<dbReference type="HAMAP" id="MF_02040">
    <property type="entry name" value="Mrp_NBP35"/>
    <property type="match status" value="1"/>
</dbReference>
<keyword evidence="1 6" id="KW-0479">Metal-binding</keyword>
<accession>A0A517ZHY0</accession>
<evidence type="ECO:0000256" key="6">
    <source>
        <dbReference type="HAMAP-Rule" id="MF_02040"/>
    </source>
</evidence>
<dbReference type="InterPro" id="IPR033756">
    <property type="entry name" value="YlxH/NBP35"/>
</dbReference>
<dbReference type="Gene3D" id="3.30.300.130">
    <property type="entry name" value="Fe-S cluster assembly (FSCA)"/>
    <property type="match status" value="1"/>
</dbReference>
<dbReference type="SUPFAM" id="SSF52540">
    <property type="entry name" value="P-loop containing nucleoside triphosphate hydrolases"/>
    <property type="match status" value="1"/>
</dbReference>